<gene>
    <name evidence="1" type="ORF">H4W81_000406</name>
</gene>
<reference evidence="1 2" key="1">
    <citation type="submission" date="2020-10" db="EMBL/GenBank/DDBJ databases">
        <title>Sequencing the genomes of 1000 actinobacteria strains.</title>
        <authorList>
            <person name="Klenk H.-P."/>
        </authorList>
    </citation>
    <scope>NUCLEOTIDE SEQUENCE [LARGE SCALE GENOMIC DNA]</scope>
    <source>
        <strain evidence="1 2">DSM 43748</strain>
    </source>
</reference>
<dbReference type="EMBL" id="JADBEF010000001">
    <property type="protein sequence ID" value="MBE1557627.1"/>
    <property type="molecule type" value="Genomic_DNA"/>
</dbReference>
<evidence type="ECO:0000313" key="2">
    <source>
        <dbReference type="Proteomes" id="UP000661607"/>
    </source>
</evidence>
<accession>A0ABR9K6J4</accession>
<dbReference type="Proteomes" id="UP000661607">
    <property type="component" value="Unassembled WGS sequence"/>
</dbReference>
<proteinExistence type="predicted"/>
<keyword evidence="2" id="KW-1185">Reference proteome</keyword>
<organism evidence="1 2">
    <name type="scientific">Nonomuraea africana</name>
    <dbReference type="NCBI Taxonomy" id="46171"/>
    <lineage>
        <taxon>Bacteria</taxon>
        <taxon>Bacillati</taxon>
        <taxon>Actinomycetota</taxon>
        <taxon>Actinomycetes</taxon>
        <taxon>Streptosporangiales</taxon>
        <taxon>Streptosporangiaceae</taxon>
        <taxon>Nonomuraea</taxon>
    </lineage>
</organism>
<name>A0ABR9K6J4_9ACTN</name>
<sequence>MAVADCHLGLLDLHPVRRLHDVLVHGNPMLLYARTAEIRTRVKVRG</sequence>
<protein>
    <submittedName>
        <fullName evidence="1">Uncharacterized protein</fullName>
    </submittedName>
</protein>
<comment type="caution">
    <text evidence="1">The sequence shown here is derived from an EMBL/GenBank/DDBJ whole genome shotgun (WGS) entry which is preliminary data.</text>
</comment>
<evidence type="ECO:0000313" key="1">
    <source>
        <dbReference type="EMBL" id="MBE1557627.1"/>
    </source>
</evidence>